<accession>A0A0K0F2W1</accession>
<organism evidence="2 3">
    <name type="scientific">Strongyloides venezuelensis</name>
    <name type="common">Threadworm</name>
    <dbReference type="NCBI Taxonomy" id="75913"/>
    <lineage>
        <taxon>Eukaryota</taxon>
        <taxon>Metazoa</taxon>
        <taxon>Ecdysozoa</taxon>
        <taxon>Nematoda</taxon>
        <taxon>Chromadorea</taxon>
        <taxon>Rhabditida</taxon>
        <taxon>Tylenchina</taxon>
        <taxon>Panagrolaimomorpha</taxon>
        <taxon>Strongyloidoidea</taxon>
        <taxon>Strongyloididae</taxon>
        <taxon>Strongyloides</taxon>
    </lineage>
</organism>
<name>A0A0K0F2W1_STRVS</name>
<feature type="compositionally biased region" description="Basic and acidic residues" evidence="1">
    <location>
        <begin position="12"/>
        <end position="34"/>
    </location>
</feature>
<sequence>MKERERKRKEKKNNGDDRIDEEESRRRKENVKGCEDEAMLTPSTLHHRNWQSDLWGGRISPYSRLCVTNTFLTSILGACAWTP</sequence>
<evidence type="ECO:0000256" key="1">
    <source>
        <dbReference type="SAM" id="MobiDB-lite"/>
    </source>
</evidence>
<feature type="compositionally biased region" description="Basic residues" evidence="1">
    <location>
        <begin position="1"/>
        <end position="11"/>
    </location>
</feature>
<feature type="region of interest" description="Disordered" evidence="1">
    <location>
        <begin position="1"/>
        <end position="34"/>
    </location>
</feature>
<keyword evidence="2" id="KW-1185">Reference proteome</keyword>
<dbReference type="WBParaSite" id="SVE_0314100.1">
    <property type="protein sequence ID" value="SVE_0314100.1"/>
    <property type="gene ID" value="SVE_0314100"/>
</dbReference>
<dbReference type="AlphaFoldDB" id="A0A0K0F2W1"/>
<protein>
    <submittedName>
        <fullName evidence="3">Uncharacterized protein</fullName>
    </submittedName>
</protein>
<reference evidence="2" key="1">
    <citation type="submission" date="2014-07" db="EMBL/GenBank/DDBJ databases">
        <authorList>
            <person name="Martin A.A"/>
            <person name="De Silva N."/>
        </authorList>
    </citation>
    <scope>NUCLEOTIDE SEQUENCE</scope>
</reference>
<dbReference type="Proteomes" id="UP000035680">
    <property type="component" value="Unassembled WGS sequence"/>
</dbReference>
<evidence type="ECO:0000313" key="2">
    <source>
        <dbReference type="Proteomes" id="UP000035680"/>
    </source>
</evidence>
<reference evidence="3" key="2">
    <citation type="submission" date="2015-08" db="UniProtKB">
        <authorList>
            <consortium name="WormBaseParasite"/>
        </authorList>
    </citation>
    <scope>IDENTIFICATION</scope>
</reference>
<evidence type="ECO:0000313" key="3">
    <source>
        <dbReference type="WBParaSite" id="SVE_0314100.1"/>
    </source>
</evidence>
<proteinExistence type="predicted"/>